<dbReference type="InterPro" id="IPR007050">
    <property type="entry name" value="HTH_bacterioopsin"/>
</dbReference>
<evidence type="ECO:0000313" key="7">
    <source>
        <dbReference type="Proteomes" id="UP001596099"/>
    </source>
</evidence>
<evidence type="ECO:0000256" key="2">
    <source>
        <dbReference type="ARBA" id="ARBA00023163"/>
    </source>
</evidence>
<feature type="region of interest" description="Disordered" evidence="3">
    <location>
        <begin position="211"/>
        <end position="239"/>
    </location>
</feature>
<evidence type="ECO:0000256" key="1">
    <source>
        <dbReference type="ARBA" id="ARBA00023015"/>
    </source>
</evidence>
<dbReference type="PANTHER" id="PTHR34236">
    <property type="entry name" value="DIMETHYL SULFOXIDE REDUCTASE TRANSCRIPTIONAL ACTIVATOR"/>
    <property type="match status" value="1"/>
</dbReference>
<sequence length="239" mass="26879">MIVEFTIQQPTLLQTLRAAPSTRVIWQQTDSTANDERLILFWAESDDYDAFEQAMYDDPTVTGPKTLTKFSDRRLYHVEQTGEGIAQAVYPSIVEVGGIVQQCIATQEGWWYQVAFPDNDALTHFHDTCTDHDLDFRLERKYEEADDDNPSGSYGLTEKQREMLAHAIEQGYYEVPRATNLDCIAEEQDISHQAASERLRRAVEVLGQHTIMTTAEPTGQTAQESDAPDPSEGSGQSAN</sequence>
<gene>
    <name evidence="6" type="ORF">ACFPYI_13805</name>
</gene>
<protein>
    <submittedName>
        <fullName evidence="6">Helix-turn-helix domain-containing protein</fullName>
    </submittedName>
</protein>
<name>A0ABD5RPH3_9EURY</name>
<proteinExistence type="predicted"/>
<feature type="compositionally biased region" description="Polar residues" evidence="3">
    <location>
        <begin position="211"/>
        <end position="224"/>
    </location>
</feature>
<evidence type="ECO:0000256" key="3">
    <source>
        <dbReference type="SAM" id="MobiDB-lite"/>
    </source>
</evidence>
<feature type="domain" description="Bacterioopsin transcriptional activator GAF and HTH associated" evidence="5">
    <location>
        <begin position="3"/>
        <end position="144"/>
    </location>
</feature>
<feature type="domain" description="HTH bat-type" evidence="4">
    <location>
        <begin position="156"/>
        <end position="204"/>
    </location>
</feature>
<dbReference type="EMBL" id="JBHSQH010000001">
    <property type="protein sequence ID" value="MFC5972411.1"/>
    <property type="molecule type" value="Genomic_DNA"/>
</dbReference>
<dbReference type="Pfam" id="PF15915">
    <property type="entry name" value="BAT"/>
    <property type="match status" value="1"/>
</dbReference>
<keyword evidence="1" id="KW-0805">Transcription regulation</keyword>
<keyword evidence="2" id="KW-0804">Transcription</keyword>
<evidence type="ECO:0000313" key="6">
    <source>
        <dbReference type="EMBL" id="MFC5972411.1"/>
    </source>
</evidence>
<organism evidence="6 7">
    <name type="scientific">Halomarina salina</name>
    <dbReference type="NCBI Taxonomy" id="1872699"/>
    <lineage>
        <taxon>Archaea</taxon>
        <taxon>Methanobacteriati</taxon>
        <taxon>Methanobacteriota</taxon>
        <taxon>Stenosarchaea group</taxon>
        <taxon>Halobacteria</taxon>
        <taxon>Halobacteriales</taxon>
        <taxon>Natronomonadaceae</taxon>
        <taxon>Halomarina</taxon>
    </lineage>
</organism>
<dbReference type="InterPro" id="IPR031803">
    <property type="entry name" value="BAT_GAF/HTH-assoc"/>
</dbReference>
<reference evidence="6 7" key="1">
    <citation type="journal article" date="2019" name="Int. J. Syst. Evol. Microbiol.">
        <title>The Global Catalogue of Microorganisms (GCM) 10K type strain sequencing project: providing services to taxonomists for standard genome sequencing and annotation.</title>
        <authorList>
            <consortium name="The Broad Institute Genomics Platform"/>
            <consortium name="The Broad Institute Genome Sequencing Center for Infectious Disease"/>
            <person name="Wu L."/>
            <person name="Ma J."/>
        </authorList>
    </citation>
    <scope>NUCLEOTIDE SEQUENCE [LARGE SCALE GENOMIC DNA]</scope>
    <source>
        <strain evidence="6 7">CGMCC 1.12543</strain>
    </source>
</reference>
<keyword evidence="7" id="KW-1185">Reference proteome</keyword>
<dbReference type="RefSeq" id="WP_247415681.1">
    <property type="nucleotide sequence ID" value="NZ_JALLGW010000001.1"/>
</dbReference>
<evidence type="ECO:0000259" key="5">
    <source>
        <dbReference type="Pfam" id="PF15915"/>
    </source>
</evidence>
<comment type="caution">
    <text evidence="6">The sequence shown here is derived from an EMBL/GenBank/DDBJ whole genome shotgun (WGS) entry which is preliminary data.</text>
</comment>
<dbReference type="AlphaFoldDB" id="A0ABD5RPH3"/>
<accession>A0ABD5RPH3</accession>
<dbReference type="PANTHER" id="PTHR34236:SF1">
    <property type="entry name" value="DIMETHYL SULFOXIDE REDUCTASE TRANSCRIPTIONAL ACTIVATOR"/>
    <property type="match status" value="1"/>
</dbReference>
<dbReference type="Proteomes" id="UP001596099">
    <property type="component" value="Unassembled WGS sequence"/>
</dbReference>
<dbReference type="Pfam" id="PF04967">
    <property type="entry name" value="HTH_10"/>
    <property type="match status" value="1"/>
</dbReference>
<evidence type="ECO:0000259" key="4">
    <source>
        <dbReference type="Pfam" id="PF04967"/>
    </source>
</evidence>